<gene>
    <name evidence="2" type="ORF">CRG98_040389</name>
</gene>
<protein>
    <submittedName>
        <fullName evidence="2">Uncharacterized protein</fullName>
    </submittedName>
</protein>
<comment type="caution">
    <text evidence="2">The sequence shown here is derived from an EMBL/GenBank/DDBJ whole genome shotgun (WGS) entry which is preliminary data.</text>
</comment>
<evidence type="ECO:0000256" key="1">
    <source>
        <dbReference type="SAM" id="MobiDB-lite"/>
    </source>
</evidence>
<feature type="region of interest" description="Disordered" evidence="1">
    <location>
        <begin position="66"/>
        <end position="88"/>
    </location>
</feature>
<name>A0A2I0I6C2_PUNGR</name>
<accession>A0A2I0I6C2</accession>
<proteinExistence type="predicted"/>
<sequence>MTGESCQISLVDNLQSSPFLYASTCSNTFLGLSERVTRRRRASTSLPARAESSAYVPQCARTTPTRPHAFTTLGSGPTSGSGPISGSDPTFTASGFGPAFTALGFGPAFGFWPRIELRPHFKASVSHRASAPLLSFGPVSGLGPAFTAFGPRPSIYCFGVLAPHLLHSGFDTSHLLLSGSSEIQNRLGFKFIQAILRGASLIISLQRLEVTATQAEHDPTLDHRRYQHDHASDQRMDLIHLCCGRRLNTGATYAVFFKLSFTLI</sequence>
<organism evidence="2 3">
    <name type="scientific">Punica granatum</name>
    <name type="common">Pomegranate</name>
    <dbReference type="NCBI Taxonomy" id="22663"/>
    <lineage>
        <taxon>Eukaryota</taxon>
        <taxon>Viridiplantae</taxon>
        <taxon>Streptophyta</taxon>
        <taxon>Embryophyta</taxon>
        <taxon>Tracheophyta</taxon>
        <taxon>Spermatophyta</taxon>
        <taxon>Magnoliopsida</taxon>
        <taxon>eudicotyledons</taxon>
        <taxon>Gunneridae</taxon>
        <taxon>Pentapetalae</taxon>
        <taxon>rosids</taxon>
        <taxon>malvids</taxon>
        <taxon>Myrtales</taxon>
        <taxon>Lythraceae</taxon>
        <taxon>Punica</taxon>
    </lineage>
</organism>
<reference evidence="2 3" key="1">
    <citation type="submission" date="2017-11" db="EMBL/GenBank/DDBJ databases">
        <title>De-novo sequencing of pomegranate (Punica granatum L.) genome.</title>
        <authorList>
            <person name="Akparov Z."/>
            <person name="Amiraslanov A."/>
            <person name="Hajiyeva S."/>
            <person name="Abbasov M."/>
            <person name="Kaur K."/>
            <person name="Hamwieh A."/>
            <person name="Solovyev V."/>
            <person name="Salamov A."/>
            <person name="Braich B."/>
            <person name="Kosarev P."/>
            <person name="Mahmoud A."/>
            <person name="Hajiyev E."/>
            <person name="Babayeva S."/>
            <person name="Izzatullayeva V."/>
            <person name="Mammadov A."/>
            <person name="Mammadov A."/>
            <person name="Sharifova S."/>
            <person name="Ojaghi J."/>
            <person name="Eynullazada K."/>
            <person name="Bayramov B."/>
            <person name="Abdulazimova A."/>
            <person name="Shahmuradov I."/>
        </authorList>
    </citation>
    <scope>NUCLEOTIDE SEQUENCE [LARGE SCALE GENOMIC DNA]</scope>
    <source>
        <strain evidence="3">cv. AG2017</strain>
        <tissue evidence="2">Leaf</tissue>
    </source>
</reference>
<evidence type="ECO:0000313" key="3">
    <source>
        <dbReference type="Proteomes" id="UP000233551"/>
    </source>
</evidence>
<evidence type="ECO:0000313" key="2">
    <source>
        <dbReference type="EMBL" id="PKI39220.1"/>
    </source>
</evidence>
<dbReference type="Proteomes" id="UP000233551">
    <property type="component" value="Unassembled WGS sequence"/>
</dbReference>
<keyword evidence="3" id="KW-1185">Reference proteome</keyword>
<feature type="compositionally biased region" description="Low complexity" evidence="1">
    <location>
        <begin position="71"/>
        <end position="88"/>
    </location>
</feature>
<dbReference type="EMBL" id="PGOL01003845">
    <property type="protein sequence ID" value="PKI39220.1"/>
    <property type="molecule type" value="Genomic_DNA"/>
</dbReference>
<dbReference type="AlphaFoldDB" id="A0A2I0I6C2"/>